<dbReference type="EMBL" id="BPWL01000002">
    <property type="protein sequence ID" value="GJJ07893.1"/>
    <property type="molecule type" value="Genomic_DNA"/>
</dbReference>
<dbReference type="SUPFAM" id="SSF69118">
    <property type="entry name" value="AhpD-like"/>
    <property type="match status" value="1"/>
</dbReference>
<evidence type="ECO:0000313" key="2">
    <source>
        <dbReference type="Proteomes" id="UP001050691"/>
    </source>
</evidence>
<dbReference type="PANTHER" id="PTHR28180">
    <property type="entry name" value="CONSERVED MITOCHONDRIAL PROTEIN-RELATED"/>
    <property type="match status" value="1"/>
</dbReference>
<dbReference type="Proteomes" id="UP001050691">
    <property type="component" value="Unassembled WGS sequence"/>
</dbReference>
<reference evidence="1" key="1">
    <citation type="submission" date="2021-10" db="EMBL/GenBank/DDBJ databases">
        <title>De novo Genome Assembly of Clathrus columnatus (Basidiomycota, Fungi) Using Illumina and Nanopore Sequence Data.</title>
        <authorList>
            <person name="Ogiso-Tanaka E."/>
            <person name="Itagaki H."/>
            <person name="Hosoya T."/>
            <person name="Hosaka K."/>
        </authorList>
    </citation>
    <scope>NUCLEOTIDE SEQUENCE</scope>
    <source>
        <strain evidence="1">MO-923</strain>
    </source>
</reference>
<name>A0AAV5A331_9AGAM</name>
<protein>
    <recommendedName>
        <fullName evidence="3">Carboxymuconolactone decarboxylase-like domain-containing protein</fullName>
    </recommendedName>
</protein>
<gene>
    <name evidence="1" type="ORF">Clacol_002099</name>
</gene>
<keyword evidence="2" id="KW-1185">Reference proteome</keyword>
<sequence length="232" mass="25980">MSDIKDINSFLDHLSGVFPQGSYEINPWSWLAAITFSVLNRQEVVPVIFQYALNKLSTHEDKLLLARKFRESILSSVVSGIPQVINSLSLLNDVMPEELKEKSTLRRNDIPLSELLQIGRTYFNRMYGSTAESISGKLRNAYPDLETIIYGYYANIPINIPILNMNETSYALIASLTAIQVPLQVGWHLNNALRNGAPTEEVKAAREIALKVAEFCSVDRTIGLPDVNVPDK</sequence>
<dbReference type="InterPro" id="IPR029032">
    <property type="entry name" value="AhpD-like"/>
</dbReference>
<comment type="caution">
    <text evidence="1">The sequence shown here is derived from an EMBL/GenBank/DDBJ whole genome shotgun (WGS) entry which is preliminary data.</text>
</comment>
<evidence type="ECO:0008006" key="3">
    <source>
        <dbReference type="Google" id="ProtNLM"/>
    </source>
</evidence>
<evidence type="ECO:0000313" key="1">
    <source>
        <dbReference type="EMBL" id="GJJ07893.1"/>
    </source>
</evidence>
<dbReference type="AlphaFoldDB" id="A0AAV5A331"/>
<dbReference type="InterPro" id="IPR052999">
    <property type="entry name" value="PTS1_Protein"/>
</dbReference>
<dbReference type="PANTHER" id="PTHR28180:SF2">
    <property type="entry name" value="PEROXISOMAL PROTEIN 2"/>
    <property type="match status" value="1"/>
</dbReference>
<accession>A0AAV5A331</accession>
<proteinExistence type="predicted"/>
<organism evidence="1 2">
    <name type="scientific">Clathrus columnatus</name>
    <dbReference type="NCBI Taxonomy" id="1419009"/>
    <lineage>
        <taxon>Eukaryota</taxon>
        <taxon>Fungi</taxon>
        <taxon>Dikarya</taxon>
        <taxon>Basidiomycota</taxon>
        <taxon>Agaricomycotina</taxon>
        <taxon>Agaricomycetes</taxon>
        <taxon>Phallomycetidae</taxon>
        <taxon>Phallales</taxon>
        <taxon>Clathraceae</taxon>
        <taxon>Clathrus</taxon>
    </lineage>
</organism>
<dbReference type="Gene3D" id="1.20.1290.10">
    <property type="entry name" value="AhpD-like"/>
    <property type="match status" value="1"/>
</dbReference>